<sequence>ERARAIADRVKNHKGERKRFLDLQDTYQYNQERKRLRIGSSLNVERAVNKMIKKSINETILIHKKNLDCKQPGVESEDYDQDSKDGKDDEELRSNIFIRPL</sequence>
<dbReference type="AlphaFoldDB" id="A0A9N9E0V0"/>
<gene>
    <name evidence="2" type="ORF">FCALED_LOCUS11236</name>
</gene>
<dbReference type="OrthoDB" id="10668475at2759"/>
<organism evidence="2 3">
    <name type="scientific">Funneliformis caledonium</name>
    <dbReference type="NCBI Taxonomy" id="1117310"/>
    <lineage>
        <taxon>Eukaryota</taxon>
        <taxon>Fungi</taxon>
        <taxon>Fungi incertae sedis</taxon>
        <taxon>Mucoromycota</taxon>
        <taxon>Glomeromycotina</taxon>
        <taxon>Glomeromycetes</taxon>
        <taxon>Glomerales</taxon>
        <taxon>Glomeraceae</taxon>
        <taxon>Funneliformis</taxon>
    </lineage>
</organism>
<dbReference type="Proteomes" id="UP000789570">
    <property type="component" value="Unassembled WGS sequence"/>
</dbReference>
<feature type="region of interest" description="Disordered" evidence="1">
    <location>
        <begin position="71"/>
        <end position="94"/>
    </location>
</feature>
<name>A0A9N9E0V0_9GLOM</name>
<feature type="compositionally biased region" description="Basic and acidic residues" evidence="1">
    <location>
        <begin position="81"/>
        <end position="93"/>
    </location>
</feature>
<protein>
    <submittedName>
        <fullName evidence="2">7230_t:CDS:1</fullName>
    </submittedName>
</protein>
<evidence type="ECO:0000256" key="1">
    <source>
        <dbReference type="SAM" id="MobiDB-lite"/>
    </source>
</evidence>
<accession>A0A9N9E0V0</accession>
<evidence type="ECO:0000313" key="2">
    <source>
        <dbReference type="EMBL" id="CAG8654394.1"/>
    </source>
</evidence>
<evidence type="ECO:0000313" key="3">
    <source>
        <dbReference type="Proteomes" id="UP000789570"/>
    </source>
</evidence>
<dbReference type="EMBL" id="CAJVPQ010004574">
    <property type="protein sequence ID" value="CAG8654394.1"/>
    <property type="molecule type" value="Genomic_DNA"/>
</dbReference>
<comment type="caution">
    <text evidence="2">The sequence shown here is derived from an EMBL/GenBank/DDBJ whole genome shotgun (WGS) entry which is preliminary data.</text>
</comment>
<reference evidence="2" key="1">
    <citation type="submission" date="2021-06" db="EMBL/GenBank/DDBJ databases">
        <authorList>
            <person name="Kallberg Y."/>
            <person name="Tangrot J."/>
            <person name="Rosling A."/>
        </authorList>
    </citation>
    <scope>NUCLEOTIDE SEQUENCE</scope>
    <source>
        <strain evidence="2">UK204</strain>
    </source>
</reference>
<feature type="non-terminal residue" evidence="2">
    <location>
        <position position="1"/>
    </location>
</feature>
<proteinExistence type="predicted"/>
<keyword evidence="3" id="KW-1185">Reference proteome</keyword>